<gene>
    <name evidence="1" type="ORF">GO988_23310</name>
</gene>
<dbReference type="AlphaFoldDB" id="A0A7K1TLP0"/>
<proteinExistence type="predicted"/>
<accession>A0A7K1TLP0</accession>
<dbReference type="RefSeq" id="WP_157570045.1">
    <property type="nucleotide sequence ID" value="NZ_WQKZ01000013.1"/>
</dbReference>
<comment type="caution">
    <text evidence="1">The sequence shown here is derived from an EMBL/GenBank/DDBJ whole genome shotgun (WGS) entry which is preliminary data.</text>
</comment>
<name>A0A7K1TLP0_9BACT</name>
<protein>
    <submittedName>
        <fullName evidence="1">Uncharacterized protein</fullName>
    </submittedName>
</protein>
<dbReference type="Proteomes" id="UP000441336">
    <property type="component" value="Unassembled WGS sequence"/>
</dbReference>
<dbReference type="EMBL" id="WQKZ01000013">
    <property type="protein sequence ID" value="MVN79272.1"/>
    <property type="molecule type" value="Genomic_DNA"/>
</dbReference>
<organism evidence="1 2">
    <name type="scientific">Hymenobacter ginkgonis</name>
    <dbReference type="NCBI Taxonomy" id="2682976"/>
    <lineage>
        <taxon>Bacteria</taxon>
        <taxon>Pseudomonadati</taxon>
        <taxon>Bacteroidota</taxon>
        <taxon>Cytophagia</taxon>
        <taxon>Cytophagales</taxon>
        <taxon>Hymenobacteraceae</taxon>
        <taxon>Hymenobacter</taxon>
    </lineage>
</organism>
<evidence type="ECO:0000313" key="1">
    <source>
        <dbReference type="EMBL" id="MVN79272.1"/>
    </source>
</evidence>
<evidence type="ECO:0000313" key="2">
    <source>
        <dbReference type="Proteomes" id="UP000441336"/>
    </source>
</evidence>
<sequence>MAQRPVKRVVSVPTKAKAPVRPVATPLSWAAQQRHAVPPTASLYWELTYFDATNQPITDSLIALTDTKLIQCIRRDKSTQAPVGLTRQVYWPSLRSAAEGKLGLVAGEEKPVGPWTFWYDHAPSVSNKRLQVAYDAEGQAIAGTLQQWPEAQPSCKYVLENVLPMATSKLTCQFCPGTSRAIFPLDLPADALGIIFKFDIRDEAEGVVSFQNVAGVAVAFTVGGPMAALSSYANAWRSTGATPTISTKCTYFLTTDKEAAQQWYASKGTILPAATAIFYAPEGNFTNETRPLPLPSPLRNLYLCVQNNNVHTDALATISIAAMRQPCP</sequence>
<keyword evidence="2" id="KW-1185">Reference proteome</keyword>
<reference evidence="1 2" key="1">
    <citation type="submission" date="2019-12" db="EMBL/GenBank/DDBJ databases">
        <title>Hymenobacter sp. HMF4947 Genome sequencing and assembly.</title>
        <authorList>
            <person name="Kang H."/>
            <person name="Cha I."/>
            <person name="Kim H."/>
            <person name="Joh K."/>
        </authorList>
    </citation>
    <scope>NUCLEOTIDE SEQUENCE [LARGE SCALE GENOMIC DNA]</scope>
    <source>
        <strain evidence="1 2">HMF4947</strain>
    </source>
</reference>